<dbReference type="AlphaFoldDB" id="A0A172TXH7"/>
<evidence type="ECO:0000313" key="2">
    <source>
        <dbReference type="Proteomes" id="UP000077177"/>
    </source>
</evidence>
<reference evidence="1 2" key="2">
    <citation type="journal article" date="2016" name="Int. J. Syst. Evol. Microbiol.">
        <title>Flavisolibacter tropicus sp. nov., isolated from tropical soil.</title>
        <authorList>
            <person name="Lee J.J."/>
            <person name="Kang M.S."/>
            <person name="Kim G.S."/>
            <person name="Lee C.S."/>
            <person name="Lim S."/>
            <person name="Lee J."/>
            <person name="Roh S.H."/>
            <person name="Kang H."/>
            <person name="Ha J.M."/>
            <person name="Bae S."/>
            <person name="Jung H.Y."/>
            <person name="Kim M.K."/>
        </authorList>
    </citation>
    <scope>NUCLEOTIDE SEQUENCE [LARGE SCALE GENOMIC DNA]</scope>
    <source>
        <strain evidence="1 2">LCS9</strain>
    </source>
</reference>
<dbReference type="EMBL" id="CP011390">
    <property type="protein sequence ID" value="ANE51584.1"/>
    <property type="molecule type" value="Genomic_DNA"/>
</dbReference>
<evidence type="ECO:0000313" key="1">
    <source>
        <dbReference type="EMBL" id="ANE51584.1"/>
    </source>
</evidence>
<dbReference type="CDD" id="cd02440">
    <property type="entry name" value="AdoMet_MTases"/>
    <property type="match status" value="1"/>
</dbReference>
<gene>
    <name evidence="1" type="ORF">SY85_14800</name>
</gene>
<dbReference type="RefSeq" id="WP_066405689.1">
    <property type="nucleotide sequence ID" value="NZ_CP011390.1"/>
</dbReference>
<dbReference type="PANTHER" id="PTHR14614">
    <property type="entry name" value="HEPATOCELLULAR CARCINOMA-ASSOCIATED ANTIGEN"/>
    <property type="match status" value="1"/>
</dbReference>
<dbReference type="OrthoDB" id="9784229at2"/>
<dbReference type="Gene3D" id="3.40.50.150">
    <property type="entry name" value="Vaccinia Virus protein VP39"/>
    <property type="match status" value="1"/>
</dbReference>
<evidence type="ECO:0008006" key="3">
    <source>
        <dbReference type="Google" id="ProtNLM"/>
    </source>
</evidence>
<dbReference type="SUPFAM" id="SSF53335">
    <property type="entry name" value="S-adenosyl-L-methionine-dependent methyltransferases"/>
    <property type="match status" value="1"/>
</dbReference>
<dbReference type="Pfam" id="PF10294">
    <property type="entry name" value="Methyltransf_16"/>
    <property type="match status" value="1"/>
</dbReference>
<reference evidence="2" key="1">
    <citation type="submission" date="2015-01" db="EMBL/GenBank/DDBJ databases">
        <title>Flavisolibacter sp./LCS9/ whole genome sequencing.</title>
        <authorList>
            <person name="Kim M.K."/>
            <person name="Srinivasan S."/>
            <person name="Lee J.-J."/>
        </authorList>
    </citation>
    <scope>NUCLEOTIDE SEQUENCE [LARGE SCALE GENOMIC DNA]</scope>
    <source>
        <strain evidence="2">LCS9</strain>
    </source>
</reference>
<dbReference type="InterPro" id="IPR019410">
    <property type="entry name" value="Methyltransf_16"/>
</dbReference>
<keyword evidence="2" id="KW-1185">Reference proteome</keyword>
<name>A0A172TXH7_9BACT</name>
<dbReference type="Proteomes" id="UP000077177">
    <property type="component" value="Chromosome"/>
</dbReference>
<organism evidence="1 2">
    <name type="scientific">Flavisolibacter tropicus</name>
    <dbReference type="NCBI Taxonomy" id="1492898"/>
    <lineage>
        <taxon>Bacteria</taxon>
        <taxon>Pseudomonadati</taxon>
        <taxon>Bacteroidota</taxon>
        <taxon>Chitinophagia</taxon>
        <taxon>Chitinophagales</taxon>
        <taxon>Chitinophagaceae</taxon>
        <taxon>Flavisolibacter</taxon>
    </lineage>
</organism>
<dbReference type="KEGG" id="fla:SY85_14800"/>
<protein>
    <recommendedName>
        <fullName evidence="3">Methyltransferase</fullName>
    </recommendedName>
</protein>
<proteinExistence type="predicted"/>
<sequence>MITDFLHCQTFKWGPHQIELCIPDAGYVRRLYRDQKHHNPKTPFPYWTQIWPASLAMAEFLVHHPELVQQKKVLELAAGLGLPSLLAATWAEQVFCSDYLPDAVAVMQKSVVQNALANVTPLVLDWNHLPSDLTTEVLLISDVNYDPREFTVLHTLLHDFLTKGVTIVLSTPQRLMAKPFVEQILPLAKQVEEIEVSQHGVKTSISVFVLHA</sequence>
<accession>A0A172TXH7</accession>
<dbReference type="InterPro" id="IPR029063">
    <property type="entry name" value="SAM-dependent_MTases_sf"/>
</dbReference>
<dbReference type="STRING" id="1492898.SY85_14800"/>